<dbReference type="GO" id="GO:0003934">
    <property type="term" value="F:GTP cyclohydrolase I activity"/>
    <property type="evidence" value="ECO:0007669"/>
    <property type="project" value="UniProtKB-EC"/>
</dbReference>
<dbReference type="NCBIfam" id="NF006825">
    <property type="entry name" value="PRK09347.1-2"/>
    <property type="match status" value="1"/>
</dbReference>
<dbReference type="PROSITE" id="PS00860">
    <property type="entry name" value="GTP_CYCLOHYDROL_1_2"/>
    <property type="match status" value="1"/>
</dbReference>
<comment type="similarity">
    <text evidence="3 6">Belongs to the GTP cyclohydrolase I family.</text>
</comment>
<proteinExistence type="inferred from homology"/>
<dbReference type="InterPro" id="IPR018234">
    <property type="entry name" value="GTP_CycHdrlase_I_CS"/>
</dbReference>
<dbReference type="Gene3D" id="1.10.286.10">
    <property type="match status" value="1"/>
</dbReference>
<dbReference type="PANTHER" id="PTHR11109:SF7">
    <property type="entry name" value="GTP CYCLOHYDROLASE 1"/>
    <property type="match status" value="1"/>
</dbReference>
<keyword evidence="4 6" id="KW-0554">One-carbon metabolism</keyword>
<keyword evidence="6" id="KW-0342">GTP-binding</keyword>
<dbReference type="NCBIfam" id="NF006824">
    <property type="entry name" value="PRK09347.1-1"/>
    <property type="match status" value="1"/>
</dbReference>
<dbReference type="NCBIfam" id="NF006826">
    <property type="entry name" value="PRK09347.1-3"/>
    <property type="match status" value="1"/>
</dbReference>
<evidence type="ECO:0000256" key="5">
    <source>
        <dbReference type="ARBA" id="ARBA00022801"/>
    </source>
</evidence>
<sequence length="235" mass="26885">MKIQSEILKTLDLDKITAEEIGEDHVGTSVQTPLRDDAFDKTDEEKIEVIQKHFAEIMHALGLDLEDDSLKGTPYRVAKMYVKEIFEGLNPKNKPVARQFSNSYDYNGMLIEKNIQVTSFCEHHFLPFIGKAHVAYIPSGKKVIGLSKINRIVDYYSRRPQVQERLTLQIADELQKALETEDVAVFIDSKHLCVSTRGIKDHSSTTITAEYRGAFKNEDTQQKFIDYIKTNTQID</sequence>
<dbReference type="HAMAP" id="MF_00223">
    <property type="entry name" value="FolE"/>
    <property type="match status" value="1"/>
</dbReference>
<comment type="catalytic activity">
    <reaction evidence="1 6">
        <text>GTP + H2O = 7,8-dihydroneopterin 3'-triphosphate + formate + H(+)</text>
        <dbReference type="Rhea" id="RHEA:17473"/>
        <dbReference type="ChEBI" id="CHEBI:15377"/>
        <dbReference type="ChEBI" id="CHEBI:15378"/>
        <dbReference type="ChEBI" id="CHEBI:15740"/>
        <dbReference type="ChEBI" id="CHEBI:37565"/>
        <dbReference type="ChEBI" id="CHEBI:58462"/>
        <dbReference type="EC" id="3.5.4.16"/>
    </reaction>
</comment>
<protein>
    <recommendedName>
        <fullName evidence="6">GTP cyclohydrolase 1</fullName>
        <ecNumber evidence="6">3.5.4.16</ecNumber>
    </recommendedName>
    <alternativeName>
        <fullName evidence="6">GTP cyclohydrolase I</fullName>
        <shortName evidence="6">GTP-CH-I</shortName>
    </alternativeName>
</protein>
<feature type="binding site" evidence="6">
    <location>
        <position position="124"/>
    </location>
    <ligand>
        <name>Zn(2+)</name>
        <dbReference type="ChEBI" id="CHEBI:29105"/>
    </ligand>
</feature>
<dbReference type="PANTHER" id="PTHR11109">
    <property type="entry name" value="GTP CYCLOHYDROLASE I"/>
    <property type="match status" value="1"/>
</dbReference>
<dbReference type="Proteomes" id="UP001597460">
    <property type="component" value="Unassembled WGS sequence"/>
</dbReference>
<reference evidence="9" key="1">
    <citation type="journal article" date="2019" name="Int. J. Syst. Evol. Microbiol.">
        <title>The Global Catalogue of Microorganisms (GCM) 10K type strain sequencing project: providing services to taxonomists for standard genome sequencing and annotation.</title>
        <authorList>
            <consortium name="The Broad Institute Genomics Platform"/>
            <consortium name="The Broad Institute Genome Sequencing Center for Infectious Disease"/>
            <person name="Wu L."/>
            <person name="Ma J."/>
        </authorList>
    </citation>
    <scope>NUCLEOTIDE SEQUENCE [LARGE SCALE GENOMIC DNA]</scope>
    <source>
        <strain evidence="9">KCTC 52042</strain>
    </source>
</reference>
<name>A0ABW5JMG0_9BACT</name>
<feature type="binding site" evidence="6">
    <location>
        <position position="193"/>
    </location>
    <ligand>
        <name>Zn(2+)</name>
        <dbReference type="ChEBI" id="CHEBI:29105"/>
    </ligand>
</feature>
<keyword evidence="6" id="KW-0547">Nucleotide-binding</keyword>
<comment type="subunit">
    <text evidence="6">Homopolymer.</text>
</comment>
<gene>
    <name evidence="6 8" type="primary">folE</name>
    <name evidence="8" type="ORF">ACFSVN_12700</name>
</gene>
<keyword evidence="6" id="KW-0479">Metal-binding</keyword>
<dbReference type="InterPro" id="IPR043134">
    <property type="entry name" value="GTP-CH-I_N"/>
</dbReference>
<evidence type="ECO:0000256" key="6">
    <source>
        <dbReference type="HAMAP-Rule" id="MF_00223"/>
    </source>
</evidence>
<feature type="domain" description="GTP cyclohydrolase I" evidence="7">
    <location>
        <begin position="50"/>
        <end position="228"/>
    </location>
</feature>
<evidence type="ECO:0000259" key="7">
    <source>
        <dbReference type="Pfam" id="PF01227"/>
    </source>
</evidence>
<evidence type="ECO:0000256" key="1">
    <source>
        <dbReference type="ARBA" id="ARBA00001052"/>
    </source>
</evidence>
<dbReference type="InterPro" id="IPR020602">
    <property type="entry name" value="GTP_CycHdrlase_I_dom"/>
</dbReference>
<comment type="pathway">
    <text evidence="2 6">Cofactor biosynthesis; 7,8-dihydroneopterin triphosphate biosynthesis; 7,8-dihydroneopterin triphosphate from GTP: step 1/1.</text>
</comment>
<dbReference type="InterPro" id="IPR001474">
    <property type="entry name" value="GTP_CycHdrlase_I"/>
</dbReference>
<evidence type="ECO:0000256" key="2">
    <source>
        <dbReference type="ARBA" id="ARBA00005080"/>
    </source>
</evidence>
<evidence type="ECO:0000313" key="9">
    <source>
        <dbReference type="Proteomes" id="UP001597460"/>
    </source>
</evidence>
<dbReference type="EMBL" id="JBHULI010000025">
    <property type="protein sequence ID" value="MFD2533306.1"/>
    <property type="molecule type" value="Genomic_DNA"/>
</dbReference>
<dbReference type="Pfam" id="PF01227">
    <property type="entry name" value="GTP_cyclohydroI"/>
    <property type="match status" value="1"/>
</dbReference>
<evidence type="ECO:0000313" key="8">
    <source>
        <dbReference type="EMBL" id="MFD2533306.1"/>
    </source>
</evidence>
<feature type="binding site" evidence="6">
    <location>
        <position position="121"/>
    </location>
    <ligand>
        <name>Zn(2+)</name>
        <dbReference type="ChEBI" id="CHEBI:29105"/>
    </ligand>
</feature>
<dbReference type="SUPFAM" id="SSF55620">
    <property type="entry name" value="Tetrahydrobiopterin biosynthesis enzymes-like"/>
    <property type="match status" value="1"/>
</dbReference>
<comment type="caution">
    <text evidence="8">The sequence shown here is derived from an EMBL/GenBank/DDBJ whole genome shotgun (WGS) entry which is preliminary data.</text>
</comment>
<accession>A0ABW5JMG0</accession>
<evidence type="ECO:0000256" key="4">
    <source>
        <dbReference type="ARBA" id="ARBA00022563"/>
    </source>
</evidence>
<evidence type="ECO:0000256" key="3">
    <source>
        <dbReference type="ARBA" id="ARBA00008085"/>
    </source>
</evidence>
<keyword evidence="5 6" id="KW-0378">Hydrolase</keyword>
<dbReference type="EC" id="3.5.4.16" evidence="6"/>
<dbReference type="PROSITE" id="PS00859">
    <property type="entry name" value="GTP_CYCLOHYDROL_1_1"/>
    <property type="match status" value="1"/>
</dbReference>
<dbReference type="InterPro" id="IPR043133">
    <property type="entry name" value="GTP-CH-I_C/QueF"/>
</dbReference>
<organism evidence="8 9">
    <name type="scientific">Gracilimonas halophila</name>
    <dbReference type="NCBI Taxonomy" id="1834464"/>
    <lineage>
        <taxon>Bacteria</taxon>
        <taxon>Pseudomonadati</taxon>
        <taxon>Balneolota</taxon>
        <taxon>Balneolia</taxon>
        <taxon>Balneolales</taxon>
        <taxon>Balneolaceae</taxon>
        <taxon>Gracilimonas</taxon>
    </lineage>
</organism>
<dbReference type="Gene3D" id="3.30.1130.10">
    <property type="match status" value="1"/>
</dbReference>
<dbReference type="NCBIfam" id="TIGR00063">
    <property type="entry name" value="folE"/>
    <property type="match status" value="1"/>
</dbReference>
<dbReference type="RefSeq" id="WP_390303358.1">
    <property type="nucleotide sequence ID" value="NZ_JBHULI010000025.1"/>
</dbReference>
<keyword evidence="6" id="KW-0862">Zinc</keyword>
<keyword evidence="9" id="KW-1185">Reference proteome</keyword>